<evidence type="ECO:0000256" key="5">
    <source>
        <dbReference type="ARBA" id="ARBA00022692"/>
    </source>
</evidence>
<dbReference type="PATRIC" id="fig|111105.18.peg.2025"/>
<name>A0A099WSP3_9PORP</name>
<evidence type="ECO:0000256" key="8">
    <source>
        <dbReference type="SAM" id="Phobius"/>
    </source>
</evidence>
<evidence type="ECO:0000313" key="10">
    <source>
        <dbReference type="EMBL" id="KGN86847.1"/>
    </source>
</evidence>
<keyword evidence="5 8" id="KW-0812">Transmembrane</keyword>
<evidence type="ECO:0000313" key="11">
    <source>
        <dbReference type="EMBL" id="KGN95226.1"/>
    </source>
</evidence>
<dbReference type="NCBIfam" id="NF003007">
    <property type="entry name" value="PRK03818.1"/>
    <property type="match status" value="1"/>
</dbReference>
<dbReference type="InterPro" id="IPR036721">
    <property type="entry name" value="RCK_C_sf"/>
</dbReference>
<feature type="domain" description="RCK C-terminal" evidence="9">
    <location>
        <begin position="286"/>
        <end position="370"/>
    </location>
</feature>
<keyword evidence="7 8" id="KW-0472">Membrane</keyword>
<evidence type="ECO:0000256" key="3">
    <source>
        <dbReference type="ARBA" id="ARBA00022448"/>
    </source>
</evidence>
<dbReference type="NCBIfam" id="TIGR01625">
    <property type="entry name" value="YidE_YbjL_dupl"/>
    <property type="match status" value="2"/>
</dbReference>
<feature type="transmembrane region" description="Helical" evidence="8">
    <location>
        <begin position="380"/>
        <end position="400"/>
    </location>
</feature>
<evidence type="ECO:0000256" key="2">
    <source>
        <dbReference type="ARBA" id="ARBA00009854"/>
    </source>
</evidence>
<dbReference type="GO" id="GO:0005886">
    <property type="term" value="C:plasma membrane"/>
    <property type="evidence" value="ECO:0007669"/>
    <property type="project" value="UniProtKB-SubCell"/>
</dbReference>
<dbReference type="PROSITE" id="PS51202">
    <property type="entry name" value="RCK_C"/>
    <property type="match status" value="2"/>
</dbReference>
<dbReference type="InterPro" id="IPR050144">
    <property type="entry name" value="AAE_transporter"/>
</dbReference>
<feature type="transmembrane region" description="Helical" evidence="8">
    <location>
        <begin position="166"/>
        <end position="188"/>
    </location>
</feature>
<comment type="similarity">
    <text evidence="2">Belongs to the AAE transporter (TC 2.A.81) family.</text>
</comment>
<dbReference type="PANTHER" id="PTHR30445">
    <property type="entry name" value="K(+)_H(+) ANTIPORTER SUBUNIT KHTT"/>
    <property type="match status" value="1"/>
</dbReference>
<comment type="subcellular location">
    <subcellularLocation>
        <location evidence="1">Cell membrane</location>
        <topology evidence="1">Multi-pass membrane protein</topology>
    </subcellularLocation>
</comment>
<feature type="transmembrane region" description="Helical" evidence="8">
    <location>
        <begin position="39"/>
        <end position="61"/>
    </location>
</feature>
<proteinExistence type="inferred from homology"/>
<dbReference type="PANTHER" id="PTHR30445:SF3">
    <property type="entry name" value="TRANSPORT PROTEIN YIDE-RELATED"/>
    <property type="match status" value="1"/>
</dbReference>
<sequence>MDTIVLWLREVFLEPSVTQTIIILSLVCALGLQLGKLRIGTISLGITFVFFVGILASHFGVTTDPVMLTFAQNFGLVIFVYALGLQVGPSFFPSLKKGGIAQNLISLGLVLVTFLLCILLYYILGISMPNLMGIVAGATTNTPALGAAQTTLHQINPDATAEMAEMALACAVTYPLGVVGVIIALALLKVMMPKVEERDDSEAPKAFFSEYEICNPALDGKSVREVALLLKRPFVITRVWHNGKVEIPTSDMILYLGDHILAVSGEQDTSQLEILFGKREMKDWNRPDIDWNSVDKQLVSRRLVITRPKLNGVRLGTLKIRNLYGVNISRVDRAGVELLPDRDLHLQLGDRLTVVGEGKAVERVAEILGDEVKQLDNPHLTTLFGGLVLGCVFGMIPFYLPGVSMPIKLGLAGGPIIIGILMGAFGPRFHLTTYVTNSANLLLRQFGIILYLGGLGLASGANFFDTIVHGDGLLWVGVGFLITMFPTLLVGWASIKLLRNRYDGTAGMICGSTANPMALDYVNSQLKGDGASVAYATVYPLSMFVRIIFAQIMILIFA</sequence>
<accession>A0A099WSP3</accession>
<dbReference type="eggNOG" id="COG2985">
    <property type="taxonomic scope" value="Bacteria"/>
</dbReference>
<reference evidence="11 13" key="2">
    <citation type="submission" date="2014-08" db="EMBL/GenBank/DDBJ databases">
        <title>Porphyromonas gulae strain:COT-052_OH3439 Genome sequencing.</title>
        <authorList>
            <person name="Wallis C."/>
            <person name="Deusch O."/>
            <person name="O'Flynn C."/>
            <person name="Davis I."/>
            <person name="Jospin G."/>
            <person name="Darling A.E."/>
            <person name="Coil D.A."/>
            <person name="Alexiev A."/>
            <person name="Horsfall A."/>
            <person name="Kirkwood N."/>
            <person name="Harris S."/>
            <person name="Eisen J.A."/>
        </authorList>
    </citation>
    <scope>NUCLEOTIDE SEQUENCE [LARGE SCALE GENOMIC DNA]</scope>
    <source>
        <strain evidence="13">COT-052 OH3439</strain>
        <strain evidence="11">COT-052_OH3439</strain>
    </source>
</reference>
<dbReference type="Proteomes" id="UP000030130">
    <property type="component" value="Unassembled WGS sequence"/>
</dbReference>
<dbReference type="InterPro" id="IPR006512">
    <property type="entry name" value="YidE_YbjL"/>
</dbReference>
<evidence type="ECO:0000256" key="6">
    <source>
        <dbReference type="ARBA" id="ARBA00022989"/>
    </source>
</evidence>
<feature type="transmembrane region" description="Helical" evidence="8">
    <location>
        <begin position="12"/>
        <end position="32"/>
    </location>
</feature>
<protein>
    <submittedName>
        <fullName evidence="10">Transporter</fullName>
    </submittedName>
</protein>
<feature type="transmembrane region" description="Helical" evidence="8">
    <location>
        <begin position="412"/>
        <end position="429"/>
    </location>
</feature>
<keyword evidence="3" id="KW-0813">Transport</keyword>
<feature type="transmembrane region" description="Helical" evidence="8">
    <location>
        <begin position="104"/>
        <end position="124"/>
    </location>
</feature>
<dbReference type="SUPFAM" id="SSF116726">
    <property type="entry name" value="TrkA C-terminal domain-like"/>
    <property type="match status" value="2"/>
</dbReference>
<evidence type="ECO:0000313" key="13">
    <source>
        <dbReference type="Proteomes" id="UP000030146"/>
    </source>
</evidence>
<dbReference type="AlphaFoldDB" id="A0A099WSP3"/>
<comment type="caution">
    <text evidence="10">The sequence shown here is derived from an EMBL/GenBank/DDBJ whole genome shotgun (WGS) entry which is preliminary data.</text>
</comment>
<dbReference type="GO" id="GO:0006813">
    <property type="term" value="P:potassium ion transport"/>
    <property type="evidence" value="ECO:0007669"/>
    <property type="project" value="InterPro"/>
</dbReference>
<dbReference type="GO" id="GO:0008324">
    <property type="term" value="F:monoatomic cation transmembrane transporter activity"/>
    <property type="evidence" value="ECO:0007669"/>
    <property type="project" value="InterPro"/>
</dbReference>
<dbReference type="eggNOG" id="COG0569">
    <property type="taxonomic scope" value="Bacteria"/>
</dbReference>
<dbReference type="GeneID" id="57239357"/>
<feature type="transmembrane region" description="Helical" evidence="8">
    <location>
        <begin position="441"/>
        <end position="461"/>
    </location>
</feature>
<evidence type="ECO:0000256" key="7">
    <source>
        <dbReference type="ARBA" id="ARBA00023136"/>
    </source>
</evidence>
<evidence type="ECO:0000259" key="9">
    <source>
        <dbReference type="PROSITE" id="PS51202"/>
    </source>
</evidence>
<dbReference type="Pfam" id="PF06826">
    <property type="entry name" value="Asp-Al_Ex"/>
    <property type="match status" value="2"/>
</dbReference>
<evidence type="ECO:0000256" key="4">
    <source>
        <dbReference type="ARBA" id="ARBA00022475"/>
    </source>
</evidence>
<evidence type="ECO:0000256" key="1">
    <source>
        <dbReference type="ARBA" id="ARBA00004651"/>
    </source>
</evidence>
<feature type="transmembrane region" description="Helical" evidence="8">
    <location>
        <begin position="473"/>
        <end position="495"/>
    </location>
</feature>
<evidence type="ECO:0000313" key="12">
    <source>
        <dbReference type="Proteomes" id="UP000030130"/>
    </source>
</evidence>
<dbReference type="EMBL" id="JRAK01000004">
    <property type="protein sequence ID" value="KGN95226.1"/>
    <property type="molecule type" value="Genomic_DNA"/>
</dbReference>
<keyword evidence="6 8" id="KW-1133">Transmembrane helix</keyword>
<reference evidence="10 12" key="1">
    <citation type="submission" date="2014-08" db="EMBL/GenBank/DDBJ databases">
        <title>Porphyromonas gulae strain:COT-052_OH1451 Genome sequencing.</title>
        <authorList>
            <person name="Wallis C."/>
            <person name="Deusch O."/>
            <person name="O'Flynn C."/>
            <person name="Davis I."/>
            <person name="Jospin G."/>
            <person name="Darling A.E."/>
            <person name="Coil D.A."/>
            <person name="Alexiev A."/>
            <person name="Horsfall A."/>
            <person name="Kirkwood N."/>
            <person name="Harris S."/>
            <person name="Eisen J.A."/>
        </authorList>
    </citation>
    <scope>NUCLEOTIDE SEQUENCE [LARGE SCALE GENOMIC DNA]</scope>
    <source>
        <strain evidence="12">COT-052 OH1451</strain>
        <strain evidence="10">COT-052_OH1451</strain>
    </source>
</reference>
<feature type="transmembrane region" description="Helical" evidence="8">
    <location>
        <begin position="533"/>
        <end position="557"/>
    </location>
</feature>
<feature type="domain" description="RCK C-terminal" evidence="9">
    <location>
        <begin position="196"/>
        <end position="278"/>
    </location>
</feature>
<keyword evidence="13" id="KW-1185">Reference proteome</keyword>
<dbReference type="Proteomes" id="UP000030146">
    <property type="component" value="Unassembled WGS sequence"/>
</dbReference>
<dbReference type="RefSeq" id="WP_039418444.1">
    <property type="nucleotide sequence ID" value="NZ_JRAI01000023.1"/>
</dbReference>
<organism evidence="10 12">
    <name type="scientific">Porphyromonas gulae</name>
    <dbReference type="NCBI Taxonomy" id="111105"/>
    <lineage>
        <taxon>Bacteria</taxon>
        <taxon>Pseudomonadati</taxon>
        <taxon>Bacteroidota</taxon>
        <taxon>Bacteroidia</taxon>
        <taxon>Bacteroidales</taxon>
        <taxon>Porphyromonadaceae</taxon>
        <taxon>Porphyromonas</taxon>
    </lineage>
</organism>
<dbReference type="EMBL" id="JRAI01000023">
    <property type="protein sequence ID" value="KGN86847.1"/>
    <property type="molecule type" value="Genomic_DNA"/>
</dbReference>
<dbReference type="Pfam" id="PF02080">
    <property type="entry name" value="TrkA_C"/>
    <property type="match status" value="1"/>
</dbReference>
<keyword evidence="4" id="KW-1003">Cell membrane</keyword>
<dbReference type="OrthoDB" id="9155749at2"/>
<feature type="transmembrane region" description="Helical" evidence="8">
    <location>
        <begin position="73"/>
        <end position="92"/>
    </location>
</feature>
<dbReference type="Gene3D" id="3.30.70.1450">
    <property type="entry name" value="Regulator of K+ conductance, C-terminal domain"/>
    <property type="match status" value="2"/>
</dbReference>
<dbReference type="InterPro" id="IPR006037">
    <property type="entry name" value="RCK_C"/>
</dbReference>
<gene>
    <name evidence="10" type="ORF">HR08_03105</name>
    <name evidence="11" type="ORF">HR15_00065</name>
</gene>